<proteinExistence type="predicted"/>
<evidence type="ECO:0000313" key="1">
    <source>
        <dbReference type="EMBL" id="MCZ0810361.1"/>
    </source>
</evidence>
<reference evidence="1" key="1">
    <citation type="submission" date="2022-09" db="EMBL/GenBank/DDBJ databases">
        <title>Genome analysis and characterization of larvicidal activity of Brevibacillus strains.</title>
        <authorList>
            <person name="Patrusheva E.V."/>
            <person name="Izotova A.O."/>
            <person name="Toshchakov S.V."/>
            <person name="Sineoky S.P."/>
        </authorList>
    </citation>
    <scope>NUCLEOTIDE SEQUENCE</scope>
    <source>
        <strain evidence="1">VKPM_B-13247</strain>
    </source>
</reference>
<protein>
    <submittedName>
        <fullName evidence="1">Uncharacterized protein</fullName>
    </submittedName>
</protein>
<organism evidence="1 2">
    <name type="scientific">Brevibacillus laterosporus</name>
    <name type="common">Bacillus laterosporus</name>
    <dbReference type="NCBI Taxonomy" id="1465"/>
    <lineage>
        <taxon>Bacteria</taxon>
        <taxon>Bacillati</taxon>
        <taxon>Bacillota</taxon>
        <taxon>Bacilli</taxon>
        <taxon>Bacillales</taxon>
        <taxon>Paenibacillaceae</taxon>
        <taxon>Brevibacillus</taxon>
    </lineage>
</organism>
<dbReference type="AlphaFoldDB" id="A0AAP3GB06"/>
<evidence type="ECO:0000313" key="2">
    <source>
        <dbReference type="Proteomes" id="UP001077662"/>
    </source>
</evidence>
<name>A0AAP3GB06_BRELA</name>
<sequence>MASGCILGECPLCTEHVYEDECELDKHDRICHEECLKKGIQTLSITGQVISRIEENGMLILVMKLEEAQ</sequence>
<dbReference type="RefSeq" id="WP_258435033.1">
    <property type="nucleotide sequence ID" value="NZ_JANSGW010000074.1"/>
</dbReference>
<dbReference type="Proteomes" id="UP001077662">
    <property type="component" value="Unassembled WGS sequence"/>
</dbReference>
<accession>A0AAP3GB06</accession>
<dbReference type="EMBL" id="JAPTNE010000074">
    <property type="protein sequence ID" value="MCZ0810361.1"/>
    <property type="molecule type" value="Genomic_DNA"/>
</dbReference>
<comment type="caution">
    <text evidence="1">The sequence shown here is derived from an EMBL/GenBank/DDBJ whole genome shotgun (WGS) entry which is preliminary data.</text>
</comment>
<gene>
    <name evidence="1" type="ORF">O0554_26375</name>
</gene>